<dbReference type="Pfam" id="PF08402">
    <property type="entry name" value="TOBE_2"/>
    <property type="match status" value="1"/>
</dbReference>
<dbReference type="PROSITE" id="PS50893">
    <property type="entry name" value="ABC_TRANSPORTER_2"/>
    <property type="match status" value="1"/>
</dbReference>
<gene>
    <name evidence="5" type="ORF">FOA19_21015</name>
</gene>
<sequence>MTFLEVAGIYKQGEKEAVLQDISFSQAKFQKIAIAGETGSGKSTLLKIIAGLIQPDAGTVTFEGDRVKGPAEKLVAGHPGIAYHSQQYELPEFLRVEQVLRYANSLPQEDAEELYAVCHIHHLLSRRTDQLSGGERQRIALARLLLTSPKLLLLDEPFSNLDTGHKNLLKTIIQNLSEQLDITCILISHDPLDSLSWADEILVMQAGTVSQKGTPQEIYQQPANEYIAGLFGKYTLLNPEQAQAFLGRSVASLKGKSMLVRPESFQIATKENGALEGKIKSVTFFGSHYELQVTLPTGDILVRTGQGKFNIGDTLYLTLALDKVWQFSA</sequence>
<feature type="domain" description="ABC transporter" evidence="4">
    <location>
        <begin position="4"/>
        <end position="231"/>
    </location>
</feature>
<comment type="caution">
    <text evidence="5">The sequence shown here is derived from an EMBL/GenBank/DDBJ whole genome shotgun (WGS) entry which is preliminary data.</text>
</comment>
<keyword evidence="2" id="KW-0547">Nucleotide-binding</keyword>
<dbReference type="EMBL" id="VKKY01000003">
    <property type="protein sequence ID" value="KAA3436859.1"/>
    <property type="molecule type" value="Genomic_DNA"/>
</dbReference>
<dbReference type="GO" id="GO:0016887">
    <property type="term" value="F:ATP hydrolysis activity"/>
    <property type="evidence" value="ECO:0007669"/>
    <property type="project" value="InterPro"/>
</dbReference>
<keyword evidence="6" id="KW-1185">Reference proteome</keyword>
<dbReference type="InterPro" id="IPR008995">
    <property type="entry name" value="Mo/tungstate-bd_C_term_dom"/>
</dbReference>
<dbReference type="PANTHER" id="PTHR42781">
    <property type="entry name" value="SPERMIDINE/PUTRESCINE IMPORT ATP-BINDING PROTEIN POTA"/>
    <property type="match status" value="1"/>
</dbReference>
<reference evidence="5 6" key="1">
    <citation type="submission" date="2019-07" db="EMBL/GenBank/DDBJ databases">
        <title>Rufibacter sp. nov., isolated from lake sediment.</title>
        <authorList>
            <person name="Qu J.-H."/>
        </authorList>
    </citation>
    <scope>NUCLEOTIDE SEQUENCE [LARGE SCALE GENOMIC DNA]</scope>
    <source>
        <strain evidence="5 6">NBS58-1</strain>
    </source>
</reference>
<dbReference type="GO" id="GO:0022857">
    <property type="term" value="F:transmembrane transporter activity"/>
    <property type="evidence" value="ECO:0007669"/>
    <property type="project" value="InterPro"/>
</dbReference>
<evidence type="ECO:0000313" key="6">
    <source>
        <dbReference type="Proteomes" id="UP000324133"/>
    </source>
</evidence>
<keyword evidence="3 5" id="KW-0067">ATP-binding</keyword>
<dbReference type="InterPro" id="IPR013611">
    <property type="entry name" value="Transp-assoc_OB_typ2"/>
</dbReference>
<dbReference type="PROSITE" id="PS00211">
    <property type="entry name" value="ABC_TRANSPORTER_1"/>
    <property type="match status" value="1"/>
</dbReference>
<dbReference type="GO" id="GO:0005524">
    <property type="term" value="F:ATP binding"/>
    <property type="evidence" value="ECO:0007669"/>
    <property type="project" value="UniProtKB-KW"/>
</dbReference>
<evidence type="ECO:0000259" key="4">
    <source>
        <dbReference type="PROSITE" id="PS50893"/>
    </source>
</evidence>
<name>A0A5B6TCZ7_9BACT</name>
<evidence type="ECO:0000313" key="5">
    <source>
        <dbReference type="EMBL" id="KAA3436859.1"/>
    </source>
</evidence>
<dbReference type="Gene3D" id="3.40.50.300">
    <property type="entry name" value="P-loop containing nucleotide triphosphate hydrolases"/>
    <property type="match status" value="1"/>
</dbReference>
<dbReference type="Proteomes" id="UP000324133">
    <property type="component" value="Unassembled WGS sequence"/>
</dbReference>
<dbReference type="SMART" id="SM00382">
    <property type="entry name" value="AAA"/>
    <property type="match status" value="1"/>
</dbReference>
<accession>A0A5B6TCZ7</accession>
<dbReference type="InterPro" id="IPR027417">
    <property type="entry name" value="P-loop_NTPase"/>
</dbReference>
<evidence type="ECO:0000256" key="3">
    <source>
        <dbReference type="ARBA" id="ARBA00022840"/>
    </source>
</evidence>
<dbReference type="AlphaFoldDB" id="A0A5B6TCZ7"/>
<dbReference type="InterPro" id="IPR017871">
    <property type="entry name" value="ABC_transporter-like_CS"/>
</dbReference>
<dbReference type="InterPro" id="IPR003593">
    <property type="entry name" value="AAA+_ATPase"/>
</dbReference>
<evidence type="ECO:0000256" key="1">
    <source>
        <dbReference type="ARBA" id="ARBA00022448"/>
    </source>
</evidence>
<dbReference type="Pfam" id="PF00005">
    <property type="entry name" value="ABC_tran"/>
    <property type="match status" value="1"/>
</dbReference>
<dbReference type="RefSeq" id="WP_149092800.1">
    <property type="nucleotide sequence ID" value="NZ_VKKY01000003.1"/>
</dbReference>
<protein>
    <submittedName>
        <fullName evidence="5">ABC transporter ATP-binding protein</fullName>
    </submittedName>
</protein>
<dbReference type="GO" id="GO:0043190">
    <property type="term" value="C:ATP-binding cassette (ABC) transporter complex"/>
    <property type="evidence" value="ECO:0007669"/>
    <property type="project" value="InterPro"/>
</dbReference>
<dbReference type="PANTHER" id="PTHR42781:SF4">
    <property type="entry name" value="SPERMIDINE_PUTRESCINE IMPORT ATP-BINDING PROTEIN POTA"/>
    <property type="match status" value="1"/>
</dbReference>
<keyword evidence="1" id="KW-0813">Transport</keyword>
<dbReference type="OrthoDB" id="9802264at2"/>
<organism evidence="5 6">
    <name type="scientific">Rufibacter hautae</name>
    <dbReference type="NCBI Taxonomy" id="2595005"/>
    <lineage>
        <taxon>Bacteria</taxon>
        <taxon>Pseudomonadati</taxon>
        <taxon>Bacteroidota</taxon>
        <taxon>Cytophagia</taxon>
        <taxon>Cytophagales</taxon>
        <taxon>Hymenobacteraceae</taxon>
        <taxon>Rufibacter</taxon>
    </lineage>
</organism>
<dbReference type="SUPFAM" id="SSF50331">
    <property type="entry name" value="MOP-like"/>
    <property type="match status" value="1"/>
</dbReference>
<dbReference type="InterPro" id="IPR003439">
    <property type="entry name" value="ABC_transporter-like_ATP-bd"/>
</dbReference>
<dbReference type="SUPFAM" id="SSF52540">
    <property type="entry name" value="P-loop containing nucleoside triphosphate hydrolases"/>
    <property type="match status" value="1"/>
</dbReference>
<dbReference type="InterPro" id="IPR050093">
    <property type="entry name" value="ABC_SmlMolc_Importer"/>
</dbReference>
<evidence type="ECO:0000256" key="2">
    <source>
        <dbReference type="ARBA" id="ARBA00022741"/>
    </source>
</evidence>
<proteinExistence type="predicted"/>